<proteinExistence type="predicted"/>
<organism evidence="3 4">
    <name type="scientific">Lachnellula subtilissima</name>
    <dbReference type="NCBI Taxonomy" id="602034"/>
    <lineage>
        <taxon>Eukaryota</taxon>
        <taxon>Fungi</taxon>
        <taxon>Dikarya</taxon>
        <taxon>Ascomycota</taxon>
        <taxon>Pezizomycotina</taxon>
        <taxon>Leotiomycetes</taxon>
        <taxon>Helotiales</taxon>
        <taxon>Lachnaceae</taxon>
        <taxon>Lachnellula</taxon>
    </lineage>
</organism>
<keyword evidence="4" id="KW-1185">Reference proteome</keyword>
<comment type="caution">
    <text evidence="3">The sequence shown here is derived from an EMBL/GenBank/DDBJ whole genome shotgun (WGS) entry which is preliminary data.</text>
</comment>
<protein>
    <recommendedName>
        <fullName evidence="5">Mei5 protein</fullName>
    </recommendedName>
</protein>
<evidence type="ECO:0000313" key="3">
    <source>
        <dbReference type="EMBL" id="TVY36883.1"/>
    </source>
</evidence>
<dbReference type="AlphaFoldDB" id="A0A8H8RML8"/>
<dbReference type="Proteomes" id="UP000462212">
    <property type="component" value="Unassembled WGS sequence"/>
</dbReference>
<sequence>MSTDPIQVIEALVTSVRTLASDESYKSLASVLDEVPKLKAQIISKDTELDRLRTNVATEKAAYESRTCENLETYCKQRDVSEKDKAQLDQKISILTADMKQRDVAIVEFRRTQDELQRQLDLAKKSLEDEKKKMVASNTAITKLQQSLKGKDTGIDKLKESLQNERSQVLKVKSQLQDLVKQKSSFQKELKSCTTRIGELEGFTVKLHTGDEAVWLDRFNKVWESAYQLVESVFRKDLAEECLKNSSAWEDFRDSSHLNHVIPLPQSNSPAAKQMRIATMLAILARSIDLHVFQPTYLLDDEDEIRSLLVHLATTDSKKESFCRAVLLSVFPEDQAKNAVKAIERVVRDVPYCIRELLSEAQYDSFKVGLKDVVQQAYYAWQLIQSANEKFEPLFKLKHFEDIEWQPLRFETSSTGDNEETTLRTPGGDDALLVIFPRLYIIEDNEPEPVTQGVVLMRSQSTAAAREIETINLPSPTTGRPGPKSRAIRSRTKSISLNGGSDFLSQRATLSAQ</sequence>
<dbReference type="EMBL" id="QGMJ01000391">
    <property type="protein sequence ID" value="TVY36883.1"/>
    <property type="molecule type" value="Genomic_DNA"/>
</dbReference>
<reference evidence="3 4" key="1">
    <citation type="submission" date="2018-05" db="EMBL/GenBank/DDBJ databases">
        <title>Genome sequencing and assembly of the regulated plant pathogen Lachnellula willkommii and related sister species for the development of diagnostic species identification markers.</title>
        <authorList>
            <person name="Giroux E."/>
            <person name="Bilodeau G."/>
        </authorList>
    </citation>
    <scope>NUCLEOTIDE SEQUENCE [LARGE SCALE GENOMIC DNA]</scope>
    <source>
        <strain evidence="3 4">CBS 197.66</strain>
    </source>
</reference>
<name>A0A8H8RML8_9HELO</name>
<dbReference type="OrthoDB" id="5421041at2759"/>
<evidence type="ECO:0000313" key="4">
    <source>
        <dbReference type="Proteomes" id="UP000462212"/>
    </source>
</evidence>
<gene>
    <name evidence="3" type="ORF">LSUB1_G006895</name>
</gene>
<evidence type="ECO:0000256" key="2">
    <source>
        <dbReference type="SAM" id="MobiDB-lite"/>
    </source>
</evidence>
<evidence type="ECO:0000256" key="1">
    <source>
        <dbReference type="SAM" id="Coils"/>
    </source>
</evidence>
<accession>A0A8H8RML8</accession>
<feature type="coiled-coil region" evidence="1">
    <location>
        <begin position="106"/>
        <end position="182"/>
    </location>
</feature>
<dbReference type="Gene3D" id="1.10.287.1490">
    <property type="match status" value="1"/>
</dbReference>
<keyword evidence="1" id="KW-0175">Coiled coil</keyword>
<evidence type="ECO:0008006" key="5">
    <source>
        <dbReference type="Google" id="ProtNLM"/>
    </source>
</evidence>
<feature type="region of interest" description="Disordered" evidence="2">
    <location>
        <begin position="471"/>
        <end position="492"/>
    </location>
</feature>